<sequence>MVNIDKIIGINNLPLANGLGEYAKRMEAVLGKNILSLVMDKRYKDMDYAGRKIYGYYPPITNGYLLNVYLSRSILKKYYKGKFPHLLSPFFYLGSEYESKSIITIHDTYYKWEKNKMQRLSKKIVRKYRSFKNIISISEQTKNDLIADGYDADNISVIYNYIDPIFRKLESINKDEKTVLTVGDGIHKNNILVNKIVNGRYYHIHIGKEVRADENYSGISTEELVKLYNRASVLIRLSDYEGFGYPPLEALFCGTPAVVSDIAVFRELLGDSAVYVKKDEVSILDGIEYAIQNRKEMLNRFESKIKSRYTKERFISNMIKYYKDL</sequence>
<dbReference type="Pfam" id="PF13439">
    <property type="entry name" value="Glyco_transf_4"/>
    <property type="match status" value="1"/>
</dbReference>
<feature type="domain" description="Glycosyl transferase family 1" evidence="2">
    <location>
        <begin position="218"/>
        <end position="306"/>
    </location>
</feature>
<dbReference type="KEGG" id="tac:Ta0701"/>
<dbReference type="EnsemblBacteria" id="CAC11839">
    <property type="protein sequence ID" value="CAC11839"/>
    <property type="gene ID" value="CAC11839"/>
</dbReference>
<organism evidence="4 5">
    <name type="scientific">Thermoplasma acidophilum (strain ATCC 25905 / DSM 1728 / JCM 9062 / NBRC 15155 / AMRC-C165)</name>
    <dbReference type="NCBI Taxonomy" id="273075"/>
    <lineage>
        <taxon>Archaea</taxon>
        <taxon>Methanobacteriati</taxon>
        <taxon>Thermoplasmatota</taxon>
        <taxon>Thermoplasmata</taxon>
        <taxon>Thermoplasmatales</taxon>
        <taxon>Thermoplasmataceae</taxon>
        <taxon>Thermoplasma</taxon>
    </lineage>
</organism>
<keyword evidence="5" id="KW-1185">Reference proteome</keyword>
<evidence type="ECO:0000259" key="2">
    <source>
        <dbReference type="Pfam" id="PF00534"/>
    </source>
</evidence>
<dbReference type="PANTHER" id="PTHR46401:SF2">
    <property type="entry name" value="GLYCOSYLTRANSFERASE WBBK-RELATED"/>
    <property type="match status" value="1"/>
</dbReference>
<dbReference type="PANTHER" id="PTHR46401">
    <property type="entry name" value="GLYCOSYLTRANSFERASE WBBK-RELATED"/>
    <property type="match status" value="1"/>
</dbReference>
<dbReference type="Gene3D" id="3.40.50.2000">
    <property type="entry name" value="Glycogen Phosphorylase B"/>
    <property type="match status" value="2"/>
</dbReference>
<feature type="domain" description="Glycosyltransferase subfamily 4-like N-terminal" evidence="3">
    <location>
        <begin position="97"/>
        <end position="164"/>
    </location>
</feature>
<reference evidence="4 5" key="1">
    <citation type="journal article" date="2000" name="Nature">
        <title>The genome sequence of the thermoacidophilic scavenger Thermoplasma acidophilum.</title>
        <authorList>
            <person name="Ruepp A."/>
            <person name="Graml W."/>
            <person name="Santos-Martinez M.L."/>
            <person name="Koretke K.K."/>
            <person name="Volker C."/>
            <person name="Mewes H.W."/>
            <person name="Frishman D."/>
            <person name="Stocker S."/>
            <person name="Lupas A.N."/>
            <person name="Baumeister W."/>
        </authorList>
    </citation>
    <scope>NUCLEOTIDE SEQUENCE [LARGE SCALE GENOMIC DNA]</scope>
    <source>
        <strain evidence="5">ATCC 25905 / DSM 1728 / JCM 9062 / NBRC 15155 / AMRC-C165</strain>
    </source>
</reference>
<dbReference type="AlphaFoldDB" id="Q9HKA0"/>
<dbReference type="EMBL" id="AL445065">
    <property type="protein sequence ID" value="CAC11839.1"/>
    <property type="molecule type" value="Genomic_DNA"/>
</dbReference>
<evidence type="ECO:0000259" key="3">
    <source>
        <dbReference type="Pfam" id="PF13439"/>
    </source>
</evidence>
<name>Q9HKA0_THEAC</name>
<accession>Q9HKA0</accession>
<dbReference type="GO" id="GO:0016757">
    <property type="term" value="F:glycosyltransferase activity"/>
    <property type="evidence" value="ECO:0007669"/>
    <property type="project" value="InterPro"/>
</dbReference>
<evidence type="ECO:0000313" key="4">
    <source>
        <dbReference type="EMBL" id="CAC11839.1"/>
    </source>
</evidence>
<keyword evidence="1" id="KW-0808">Transferase</keyword>
<dbReference type="RefSeq" id="WP_010901122.1">
    <property type="nucleotide sequence ID" value="NC_002578.1"/>
</dbReference>
<gene>
    <name evidence="4" type="ordered locus">Ta0701</name>
</gene>
<dbReference type="Pfam" id="PF00534">
    <property type="entry name" value="Glycos_transf_1"/>
    <property type="match status" value="1"/>
</dbReference>
<protein>
    <submittedName>
        <fullName evidence="4">Uncharacterized protein</fullName>
    </submittedName>
</protein>
<dbReference type="InterPro" id="IPR028098">
    <property type="entry name" value="Glyco_trans_4-like_N"/>
</dbReference>
<evidence type="ECO:0000256" key="1">
    <source>
        <dbReference type="ARBA" id="ARBA00022679"/>
    </source>
</evidence>
<dbReference type="Proteomes" id="UP000001024">
    <property type="component" value="Chromosome"/>
</dbReference>
<evidence type="ECO:0000313" key="5">
    <source>
        <dbReference type="Proteomes" id="UP000001024"/>
    </source>
</evidence>
<dbReference type="InterPro" id="IPR001296">
    <property type="entry name" value="Glyco_trans_1"/>
</dbReference>
<dbReference type="SUPFAM" id="SSF53756">
    <property type="entry name" value="UDP-Glycosyltransferase/glycogen phosphorylase"/>
    <property type="match status" value="1"/>
</dbReference>
<dbReference type="CAZy" id="GT4">
    <property type="family name" value="Glycosyltransferase Family 4"/>
</dbReference>
<dbReference type="PaxDb" id="273075-Ta0701"/>
<dbReference type="HOGENOM" id="CLU_810421_0_0_2"/>
<dbReference type="eggNOG" id="arCOG01411">
    <property type="taxonomic scope" value="Archaea"/>
</dbReference>
<dbReference type="InParanoid" id="Q9HKA0"/>
<dbReference type="OrthoDB" id="132546at2157"/>
<proteinExistence type="predicted"/>
<dbReference type="STRING" id="273075.gene:9571921"/>